<dbReference type="EMBL" id="CAKJTG010000043">
    <property type="protein sequence ID" value="CAG9610623.1"/>
    <property type="molecule type" value="Genomic_DNA"/>
</dbReference>
<keyword evidence="1" id="KW-0472">Membrane</keyword>
<evidence type="ECO:0000313" key="3">
    <source>
        <dbReference type="Proteomes" id="UP000789845"/>
    </source>
</evidence>
<gene>
    <name evidence="2" type="ORF">NEOCIP111885_04398</name>
</gene>
<organism evidence="2 3">
    <name type="scientific">Pseudoneobacillus rhizosphaerae</name>
    <dbReference type="NCBI Taxonomy" id="2880968"/>
    <lineage>
        <taxon>Bacteria</taxon>
        <taxon>Bacillati</taxon>
        <taxon>Bacillota</taxon>
        <taxon>Bacilli</taxon>
        <taxon>Bacillales</taxon>
        <taxon>Bacillaceae</taxon>
        <taxon>Pseudoneobacillus</taxon>
    </lineage>
</organism>
<name>A0A9C7LCY2_9BACI</name>
<keyword evidence="1" id="KW-0812">Transmembrane</keyword>
<sequence length="74" mass="8466">MDSMVIISAGLPISIFIMVVISFYKVFLKKKSVTPFYTPFDEIMGQSQVEFHVEQEILAVDEEQGDDFNKVCNK</sequence>
<evidence type="ECO:0000313" key="2">
    <source>
        <dbReference type="EMBL" id="CAG9610623.1"/>
    </source>
</evidence>
<dbReference type="AlphaFoldDB" id="A0A9C7LCY2"/>
<evidence type="ECO:0008006" key="4">
    <source>
        <dbReference type="Google" id="ProtNLM"/>
    </source>
</evidence>
<evidence type="ECO:0000256" key="1">
    <source>
        <dbReference type="SAM" id="Phobius"/>
    </source>
</evidence>
<dbReference type="InterPro" id="IPR025028">
    <property type="entry name" value="DUF3951"/>
</dbReference>
<accession>A0A9C7LCY2</accession>
<keyword evidence="1" id="KW-1133">Transmembrane helix</keyword>
<keyword evidence="3" id="KW-1185">Reference proteome</keyword>
<reference evidence="2" key="1">
    <citation type="submission" date="2021-10" db="EMBL/GenBank/DDBJ databases">
        <authorList>
            <person name="Criscuolo A."/>
        </authorList>
    </citation>
    <scope>NUCLEOTIDE SEQUENCE</scope>
    <source>
        <strain evidence="2">CIP111885</strain>
    </source>
</reference>
<proteinExistence type="predicted"/>
<dbReference type="Pfam" id="PF13131">
    <property type="entry name" value="DUF3951"/>
    <property type="match status" value="1"/>
</dbReference>
<protein>
    <recommendedName>
        <fullName evidence="4">DUF3951 domain-containing protein</fullName>
    </recommendedName>
</protein>
<comment type="caution">
    <text evidence="2">The sequence shown here is derived from an EMBL/GenBank/DDBJ whole genome shotgun (WGS) entry which is preliminary data.</text>
</comment>
<dbReference type="RefSeq" id="WP_230498984.1">
    <property type="nucleotide sequence ID" value="NZ_CAKJTG010000043.1"/>
</dbReference>
<dbReference type="Proteomes" id="UP000789845">
    <property type="component" value="Unassembled WGS sequence"/>
</dbReference>
<feature type="transmembrane region" description="Helical" evidence="1">
    <location>
        <begin position="6"/>
        <end position="27"/>
    </location>
</feature>